<keyword evidence="2" id="KW-0255">Endonuclease</keyword>
<dbReference type="Proteomes" id="UP001183176">
    <property type="component" value="Unassembled WGS sequence"/>
</dbReference>
<keyword evidence="2" id="KW-0540">Nuclease</keyword>
<dbReference type="InterPro" id="IPR011335">
    <property type="entry name" value="Restrct_endonuc-II-like"/>
</dbReference>
<dbReference type="RefSeq" id="WP_311425611.1">
    <property type="nucleotide sequence ID" value="NZ_JAVREH010000119.1"/>
</dbReference>
<name>A0ABU2JIF8_9ACTN</name>
<keyword evidence="2" id="KW-0378">Hydrolase</keyword>
<reference evidence="3" key="1">
    <citation type="submission" date="2023-07" db="EMBL/GenBank/DDBJ databases">
        <title>30 novel species of actinomycetes from the DSMZ collection.</title>
        <authorList>
            <person name="Nouioui I."/>
        </authorList>
    </citation>
    <scope>NUCLEOTIDE SEQUENCE [LARGE SCALE GENOMIC DNA]</scope>
    <source>
        <strain evidence="3">DSM 44399</strain>
    </source>
</reference>
<evidence type="ECO:0000259" key="1">
    <source>
        <dbReference type="Pfam" id="PF04471"/>
    </source>
</evidence>
<gene>
    <name evidence="2" type="ORF">RM423_24275</name>
</gene>
<dbReference type="Gene3D" id="3.40.1350.10">
    <property type="match status" value="1"/>
</dbReference>
<evidence type="ECO:0000313" key="2">
    <source>
        <dbReference type="EMBL" id="MDT0264474.1"/>
    </source>
</evidence>
<dbReference type="GO" id="GO:0016787">
    <property type="term" value="F:hydrolase activity"/>
    <property type="evidence" value="ECO:0007669"/>
    <property type="project" value="UniProtKB-KW"/>
</dbReference>
<proteinExistence type="predicted"/>
<dbReference type="InterPro" id="IPR011856">
    <property type="entry name" value="tRNA_endonuc-like_dom_sf"/>
</dbReference>
<dbReference type="EC" id="3.1.21.-" evidence="2"/>
<comment type="caution">
    <text evidence="2">The sequence shown here is derived from an EMBL/GenBank/DDBJ whole genome shotgun (WGS) entry which is preliminary data.</text>
</comment>
<evidence type="ECO:0000313" key="3">
    <source>
        <dbReference type="Proteomes" id="UP001183176"/>
    </source>
</evidence>
<dbReference type="PANTHER" id="PTHR30015:SF7">
    <property type="entry name" value="TYPE IV METHYL-DIRECTED RESTRICTION ENZYME ECOKMRR"/>
    <property type="match status" value="1"/>
</dbReference>
<dbReference type="PANTHER" id="PTHR30015">
    <property type="entry name" value="MRR RESTRICTION SYSTEM PROTEIN"/>
    <property type="match status" value="1"/>
</dbReference>
<accession>A0ABU2JIF8</accession>
<dbReference type="EMBL" id="JAVREH010000119">
    <property type="protein sequence ID" value="MDT0264474.1"/>
    <property type="molecule type" value="Genomic_DNA"/>
</dbReference>
<dbReference type="InterPro" id="IPR052906">
    <property type="entry name" value="Type_IV_Methyl-Rstrct_Enzyme"/>
</dbReference>
<protein>
    <submittedName>
        <fullName evidence="2">Restriction endonuclease</fullName>
        <ecNumber evidence="2">3.1.21.-</ecNumber>
    </submittedName>
</protein>
<dbReference type="SUPFAM" id="SSF52980">
    <property type="entry name" value="Restriction endonuclease-like"/>
    <property type="match status" value="1"/>
</dbReference>
<sequence>MTSVWGIHNDALTTELIEGNFISIGWDEVGDISKIGPDRTALKAALAGAYPEAKRGSIPVQAGILRRFAFDIQVGDVVVAPYRPDRTINIGIATGPYQFLAGAPSHRHHRPVEWKRLGVPRPVFTQAALYEIGSAMTVFGIRNHPAEFLAVLRAEGDPEAAVNAAVQNTPPAEAEEAVDEPRVKRVNQYTRDFILEQLKAPNLTHQEFEEFTAVLLRSLGYQARVTPFSQDGGVDVVAHRDPLGVEPPLIKVQCKHHTGTISSPEVSQLEGTRAAGELAVFVTLGNYSKDAKSIERQKQGLRLLDGEAVVDLFLSGYAALPTEWRLRIPLTPLLVVNDGADD</sequence>
<keyword evidence="3" id="KW-1185">Reference proteome</keyword>
<dbReference type="Pfam" id="PF04471">
    <property type="entry name" value="Mrr_cat"/>
    <property type="match status" value="1"/>
</dbReference>
<dbReference type="InterPro" id="IPR007560">
    <property type="entry name" value="Restrct_endonuc_IV_Mrr"/>
</dbReference>
<dbReference type="GO" id="GO:0004519">
    <property type="term" value="F:endonuclease activity"/>
    <property type="evidence" value="ECO:0007669"/>
    <property type="project" value="UniProtKB-KW"/>
</dbReference>
<organism evidence="2 3">
    <name type="scientific">Jatrophihabitans lederbergiae</name>
    <dbReference type="NCBI Taxonomy" id="3075547"/>
    <lineage>
        <taxon>Bacteria</taxon>
        <taxon>Bacillati</taxon>
        <taxon>Actinomycetota</taxon>
        <taxon>Actinomycetes</taxon>
        <taxon>Jatrophihabitantales</taxon>
        <taxon>Jatrophihabitantaceae</taxon>
        <taxon>Jatrophihabitans</taxon>
    </lineage>
</organism>
<feature type="domain" description="Restriction endonuclease type IV Mrr" evidence="1">
    <location>
        <begin position="202"/>
        <end position="312"/>
    </location>
</feature>